<evidence type="ECO:0000313" key="2">
    <source>
        <dbReference type="Proteomes" id="UP000887574"/>
    </source>
</evidence>
<dbReference type="Proteomes" id="UP000887574">
    <property type="component" value="Unplaced"/>
</dbReference>
<organism evidence="2 3">
    <name type="scientific">Ditylenchus dipsaci</name>
    <dbReference type="NCBI Taxonomy" id="166011"/>
    <lineage>
        <taxon>Eukaryota</taxon>
        <taxon>Metazoa</taxon>
        <taxon>Ecdysozoa</taxon>
        <taxon>Nematoda</taxon>
        <taxon>Chromadorea</taxon>
        <taxon>Rhabditida</taxon>
        <taxon>Tylenchina</taxon>
        <taxon>Tylenchomorpha</taxon>
        <taxon>Sphaerularioidea</taxon>
        <taxon>Anguinidae</taxon>
        <taxon>Anguininae</taxon>
        <taxon>Ditylenchus</taxon>
    </lineage>
</organism>
<dbReference type="AlphaFoldDB" id="A0A915ED78"/>
<name>A0A915ED78_9BILA</name>
<keyword evidence="2" id="KW-1185">Reference proteome</keyword>
<evidence type="ECO:0000313" key="3">
    <source>
        <dbReference type="WBParaSite" id="jg5110"/>
    </source>
</evidence>
<reference evidence="3" key="1">
    <citation type="submission" date="2022-11" db="UniProtKB">
        <authorList>
            <consortium name="WormBaseParasite"/>
        </authorList>
    </citation>
    <scope>IDENTIFICATION</scope>
</reference>
<accession>A0A915ED78</accession>
<feature type="region of interest" description="Disordered" evidence="1">
    <location>
        <begin position="1"/>
        <end position="20"/>
    </location>
</feature>
<evidence type="ECO:0000256" key="1">
    <source>
        <dbReference type="SAM" id="MobiDB-lite"/>
    </source>
</evidence>
<protein>
    <submittedName>
        <fullName evidence="3">Uncharacterized protein</fullName>
    </submittedName>
</protein>
<dbReference type="WBParaSite" id="jg5110">
    <property type="protein sequence ID" value="jg5110"/>
    <property type="gene ID" value="jg5110"/>
</dbReference>
<proteinExistence type="predicted"/>
<sequence length="205" mass="23338">MELETASNADAETMSVTTTTSDNERQFMLLETSNIGDDDIFFNPDIEVAKEASLVDEQLQLCKRKEEFFNKEVNVFDIFLENTSVFLAANAKQPLSKDPADNITLGYTSKIQVSERFKKLCRDIYTETGIYESSKAENSNPSSEQTSQLRFEVHSRPLQTSIKVDVNGIDVSLSDEIVSQLAPFIQMILKMTVHPFWRFLYKIVI</sequence>